<dbReference type="PANTHER" id="PTHR12960">
    <property type="entry name" value="GLE-1-RELATED"/>
    <property type="match status" value="1"/>
</dbReference>
<dbReference type="GO" id="GO:0005543">
    <property type="term" value="F:phospholipid binding"/>
    <property type="evidence" value="ECO:0007669"/>
    <property type="project" value="TreeGrafter"/>
</dbReference>
<dbReference type="InterPro" id="IPR027417">
    <property type="entry name" value="P-loop_NTPase"/>
</dbReference>
<dbReference type="GO" id="GO:0007018">
    <property type="term" value="P:microtubule-based movement"/>
    <property type="evidence" value="ECO:0007669"/>
    <property type="project" value="InterPro"/>
</dbReference>
<protein>
    <recommendedName>
        <fullName evidence="10">mRNA export factor GLE1</fullName>
    </recommendedName>
    <alternativeName>
        <fullName evidence="11">Nucleoporin GLE1</fullName>
    </alternativeName>
</protein>
<feature type="domain" description="Kinesin motor" evidence="12">
    <location>
        <begin position="168"/>
        <end position="210"/>
    </location>
</feature>
<keyword evidence="4" id="KW-0509">mRNA transport</keyword>
<evidence type="ECO:0000313" key="13">
    <source>
        <dbReference type="EMBL" id="KAK7243769.1"/>
    </source>
</evidence>
<dbReference type="GO" id="GO:0000822">
    <property type="term" value="F:inositol hexakisphosphate binding"/>
    <property type="evidence" value="ECO:0007669"/>
    <property type="project" value="TreeGrafter"/>
</dbReference>
<evidence type="ECO:0000256" key="8">
    <source>
        <dbReference type="ARBA" id="ARBA00023175"/>
    </source>
</evidence>
<evidence type="ECO:0000256" key="3">
    <source>
        <dbReference type="ARBA" id="ARBA00022448"/>
    </source>
</evidence>
<dbReference type="GO" id="GO:0016973">
    <property type="term" value="P:poly(A)+ mRNA export from nucleus"/>
    <property type="evidence" value="ECO:0007669"/>
    <property type="project" value="InterPro"/>
</dbReference>
<keyword evidence="3" id="KW-0813">Transport</keyword>
<evidence type="ECO:0000256" key="6">
    <source>
        <dbReference type="ARBA" id="ARBA00023010"/>
    </source>
</evidence>
<keyword evidence="8" id="KW-0505">Motor protein</keyword>
<keyword evidence="5" id="KW-0653">Protein transport</keyword>
<comment type="similarity">
    <text evidence="2">Belongs to the GLE1 family.</text>
</comment>
<dbReference type="GO" id="GO:0005737">
    <property type="term" value="C:cytoplasm"/>
    <property type="evidence" value="ECO:0007669"/>
    <property type="project" value="TreeGrafter"/>
</dbReference>
<comment type="subcellular location">
    <subcellularLocation>
        <location evidence="1">Nucleus</location>
        <location evidence="1">Nuclear pore complex</location>
    </subcellularLocation>
</comment>
<evidence type="ECO:0000259" key="12">
    <source>
        <dbReference type="Pfam" id="PF00225"/>
    </source>
</evidence>
<evidence type="ECO:0000256" key="1">
    <source>
        <dbReference type="ARBA" id="ARBA00004567"/>
    </source>
</evidence>
<dbReference type="EMBL" id="JAYWIO010000008">
    <property type="protein sequence ID" value="KAK7243769.1"/>
    <property type="molecule type" value="Genomic_DNA"/>
</dbReference>
<dbReference type="SUPFAM" id="SSF52540">
    <property type="entry name" value="P-loop containing nucleoside triphosphate hydrolases"/>
    <property type="match status" value="1"/>
</dbReference>
<dbReference type="Gene3D" id="3.40.850.10">
    <property type="entry name" value="Kinesin motor domain"/>
    <property type="match status" value="1"/>
</dbReference>
<evidence type="ECO:0000256" key="11">
    <source>
        <dbReference type="ARBA" id="ARBA00029983"/>
    </source>
</evidence>
<dbReference type="Pfam" id="PF00225">
    <property type="entry name" value="Kinesin"/>
    <property type="match status" value="1"/>
</dbReference>
<evidence type="ECO:0000256" key="10">
    <source>
        <dbReference type="ARBA" id="ARBA00026227"/>
    </source>
</evidence>
<accession>A0AAN9DZH9</accession>
<dbReference type="GO" id="GO:0044614">
    <property type="term" value="C:nuclear pore cytoplasmic filaments"/>
    <property type="evidence" value="ECO:0007669"/>
    <property type="project" value="TreeGrafter"/>
</dbReference>
<reference evidence="13 14" key="1">
    <citation type="submission" date="2024-01" db="EMBL/GenBank/DDBJ databases">
        <title>The genomes of 5 underutilized Papilionoideae crops provide insights into root nodulation and disease resistanc.</title>
        <authorList>
            <person name="Yuan L."/>
        </authorList>
    </citation>
    <scope>NUCLEOTIDE SEQUENCE [LARGE SCALE GENOMIC DNA]</scope>
    <source>
        <strain evidence="13">ZHUSHIDOU_FW_LH</strain>
        <tissue evidence="13">Leaf</tissue>
    </source>
</reference>
<dbReference type="InterPro" id="IPR038506">
    <property type="entry name" value="GLE1-like_sf"/>
</dbReference>
<comment type="caution">
    <text evidence="13">The sequence shown here is derived from an EMBL/GenBank/DDBJ whole genome shotgun (WGS) entry which is preliminary data.</text>
</comment>
<evidence type="ECO:0000256" key="4">
    <source>
        <dbReference type="ARBA" id="ARBA00022816"/>
    </source>
</evidence>
<keyword evidence="9" id="KW-0539">Nucleus</keyword>
<evidence type="ECO:0000256" key="9">
    <source>
        <dbReference type="ARBA" id="ARBA00023242"/>
    </source>
</evidence>
<dbReference type="GO" id="GO:0031369">
    <property type="term" value="F:translation initiation factor binding"/>
    <property type="evidence" value="ECO:0007669"/>
    <property type="project" value="TreeGrafter"/>
</dbReference>
<keyword evidence="6" id="KW-0811">Translocation</keyword>
<sequence>MESTEDYLKRLESYMKFYAALVQTEIPNVGNLHGLQEGWAWLARLLNAFPANQYTAVSLNAFLQMAGFALFKRYQSQFVKLLKVVYENFLADLKAQNIPDIRRTLVDIHTYIEDEKFLQEPGGRSLHSHLLSTYVHEICELRQHPSSARVVRGTLAFLGKKLWVLVDFREFSGPHTNKEEVYEVATKPVVKAAMEGIKGTVFAYGVTSSGLVWAETGLTEWAETGFLDWAKTGLTEWAETGFLDWAKTGLTEWAETGFLDWAETGLLVIGFPHLVFPL</sequence>
<dbReference type="InterPro" id="IPR001752">
    <property type="entry name" value="Kinesin_motor_dom"/>
</dbReference>
<dbReference type="Pfam" id="PF07817">
    <property type="entry name" value="GLE1"/>
    <property type="match status" value="1"/>
</dbReference>
<dbReference type="GO" id="GO:0003777">
    <property type="term" value="F:microtubule motor activity"/>
    <property type="evidence" value="ECO:0007669"/>
    <property type="project" value="InterPro"/>
</dbReference>
<organism evidence="13 14">
    <name type="scientific">Crotalaria pallida</name>
    <name type="common">Smooth rattlebox</name>
    <name type="synonym">Crotalaria striata</name>
    <dbReference type="NCBI Taxonomy" id="3830"/>
    <lineage>
        <taxon>Eukaryota</taxon>
        <taxon>Viridiplantae</taxon>
        <taxon>Streptophyta</taxon>
        <taxon>Embryophyta</taxon>
        <taxon>Tracheophyta</taxon>
        <taxon>Spermatophyta</taxon>
        <taxon>Magnoliopsida</taxon>
        <taxon>eudicotyledons</taxon>
        <taxon>Gunneridae</taxon>
        <taxon>Pentapetalae</taxon>
        <taxon>rosids</taxon>
        <taxon>fabids</taxon>
        <taxon>Fabales</taxon>
        <taxon>Fabaceae</taxon>
        <taxon>Papilionoideae</taxon>
        <taxon>50 kb inversion clade</taxon>
        <taxon>genistoids sensu lato</taxon>
        <taxon>core genistoids</taxon>
        <taxon>Crotalarieae</taxon>
        <taxon>Crotalaria</taxon>
    </lineage>
</organism>
<evidence type="ECO:0000256" key="5">
    <source>
        <dbReference type="ARBA" id="ARBA00022927"/>
    </source>
</evidence>
<evidence type="ECO:0000256" key="7">
    <source>
        <dbReference type="ARBA" id="ARBA00023132"/>
    </source>
</evidence>
<gene>
    <name evidence="13" type="ORF">RIF29_38580</name>
</gene>
<dbReference type="InterPro" id="IPR036961">
    <property type="entry name" value="Kinesin_motor_dom_sf"/>
</dbReference>
<keyword evidence="7" id="KW-0906">Nuclear pore complex</keyword>
<evidence type="ECO:0000313" key="14">
    <source>
        <dbReference type="Proteomes" id="UP001372338"/>
    </source>
</evidence>
<name>A0AAN9DZH9_CROPI</name>
<keyword evidence="14" id="KW-1185">Reference proteome</keyword>
<evidence type="ECO:0000256" key="2">
    <source>
        <dbReference type="ARBA" id="ARBA00011056"/>
    </source>
</evidence>
<dbReference type="InterPro" id="IPR012476">
    <property type="entry name" value="GLE1"/>
</dbReference>
<dbReference type="Proteomes" id="UP001372338">
    <property type="component" value="Unassembled WGS sequence"/>
</dbReference>
<dbReference type="Gene3D" id="1.25.40.510">
    <property type="entry name" value="GLE1-like"/>
    <property type="match status" value="1"/>
</dbReference>
<dbReference type="GO" id="GO:0008017">
    <property type="term" value="F:microtubule binding"/>
    <property type="evidence" value="ECO:0007669"/>
    <property type="project" value="InterPro"/>
</dbReference>
<dbReference type="PANTHER" id="PTHR12960:SF0">
    <property type="entry name" value="MRNA EXPORT FACTOR GLE1"/>
    <property type="match status" value="1"/>
</dbReference>
<dbReference type="AlphaFoldDB" id="A0AAN9DZH9"/>
<proteinExistence type="inferred from homology"/>
<dbReference type="GO" id="GO:0015031">
    <property type="term" value="P:protein transport"/>
    <property type="evidence" value="ECO:0007669"/>
    <property type="project" value="UniProtKB-KW"/>
</dbReference>
<dbReference type="GO" id="GO:0005524">
    <property type="term" value="F:ATP binding"/>
    <property type="evidence" value="ECO:0007669"/>
    <property type="project" value="InterPro"/>
</dbReference>